<keyword evidence="5" id="KW-0240">DNA-directed RNA polymerase</keyword>
<organism evidence="5 6">
    <name type="scientific">Paratrimastix pyriformis</name>
    <dbReference type="NCBI Taxonomy" id="342808"/>
    <lineage>
        <taxon>Eukaryota</taxon>
        <taxon>Metamonada</taxon>
        <taxon>Preaxostyla</taxon>
        <taxon>Paratrimastigidae</taxon>
        <taxon>Paratrimastix</taxon>
    </lineage>
</organism>
<evidence type="ECO:0000256" key="2">
    <source>
        <dbReference type="ARBA" id="ARBA00023242"/>
    </source>
</evidence>
<keyword evidence="6" id="KW-1185">Reference proteome</keyword>
<comment type="subcellular location">
    <subcellularLocation>
        <location evidence="1">Nucleus</location>
    </subcellularLocation>
</comment>
<feature type="domain" description="RNA polymerase Rpb4/RPC9 core" evidence="4">
    <location>
        <begin position="21"/>
        <end position="132"/>
    </location>
</feature>
<reference evidence="5" key="1">
    <citation type="journal article" date="2022" name="bioRxiv">
        <title>Genomics of Preaxostyla Flagellates Illuminates Evolutionary Transitions and the Path Towards Mitochondrial Loss.</title>
        <authorList>
            <person name="Novak L.V.F."/>
            <person name="Treitli S.C."/>
            <person name="Pyrih J."/>
            <person name="Halakuc P."/>
            <person name="Pipaliya S.V."/>
            <person name="Vacek V."/>
            <person name="Brzon O."/>
            <person name="Soukal P."/>
            <person name="Eme L."/>
            <person name="Dacks J.B."/>
            <person name="Karnkowska A."/>
            <person name="Elias M."/>
            <person name="Hampl V."/>
        </authorList>
    </citation>
    <scope>NUCLEOTIDE SEQUENCE</scope>
    <source>
        <strain evidence="5">RCP-MX</strain>
    </source>
</reference>
<dbReference type="GO" id="GO:0000428">
    <property type="term" value="C:DNA-directed RNA polymerase complex"/>
    <property type="evidence" value="ECO:0007669"/>
    <property type="project" value="UniProtKB-KW"/>
</dbReference>
<dbReference type="InterPro" id="IPR010997">
    <property type="entry name" value="HRDC-like_sf"/>
</dbReference>
<dbReference type="SMART" id="SM00657">
    <property type="entry name" value="RPOL4c"/>
    <property type="match status" value="1"/>
</dbReference>
<keyword evidence="5" id="KW-0804">Transcription</keyword>
<comment type="caution">
    <text evidence="5">The sequence shown here is derived from an EMBL/GenBank/DDBJ whole genome shotgun (WGS) entry which is preliminary data.</text>
</comment>
<evidence type="ECO:0000256" key="1">
    <source>
        <dbReference type="ARBA" id="ARBA00004123"/>
    </source>
</evidence>
<dbReference type="InterPro" id="IPR005574">
    <property type="entry name" value="Rpb4/RPC9"/>
</dbReference>
<proteinExistence type="inferred from homology"/>
<gene>
    <name evidence="5" type="ORF">PAPYR_4436</name>
</gene>
<protein>
    <submittedName>
        <fullName evidence="5">DNA-directed RNA polymerase II subunit RPB4</fullName>
    </submittedName>
</protein>
<evidence type="ECO:0000259" key="4">
    <source>
        <dbReference type="SMART" id="SM00657"/>
    </source>
</evidence>
<dbReference type="SUPFAM" id="SSF47819">
    <property type="entry name" value="HRDC-like"/>
    <property type="match status" value="1"/>
</dbReference>
<dbReference type="EMBL" id="JAPMOS010000018">
    <property type="protein sequence ID" value="KAJ4459681.1"/>
    <property type="molecule type" value="Genomic_DNA"/>
</dbReference>
<comment type="similarity">
    <text evidence="3">Belongs to the eukaryotic RPB4 RNA polymerase subunit family.</text>
</comment>
<dbReference type="InterPro" id="IPR045222">
    <property type="entry name" value="Rpb4-like"/>
</dbReference>
<name>A0ABQ8UMJ1_9EUKA</name>
<keyword evidence="2" id="KW-0539">Nucleus</keyword>
<dbReference type="Proteomes" id="UP001141327">
    <property type="component" value="Unassembled WGS sequence"/>
</dbReference>
<evidence type="ECO:0000313" key="6">
    <source>
        <dbReference type="Proteomes" id="UP001141327"/>
    </source>
</evidence>
<dbReference type="PANTHER" id="PTHR21297">
    <property type="entry name" value="DNA-DIRECTED RNA POLYMERASE II"/>
    <property type="match status" value="1"/>
</dbReference>
<evidence type="ECO:0000256" key="3">
    <source>
        <dbReference type="ARBA" id="ARBA00025724"/>
    </source>
</evidence>
<dbReference type="Gene3D" id="1.20.1250.40">
    <property type="match status" value="1"/>
</dbReference>
<sequence length="133" mass="14876">MEAQQAAPAPEGVGAVINLPEEFRNANCLSIAEVSFLLDGIRERDAEWDPSEIFKKTQQYAQVFSQTTRVASEEVRALLNARDLQEFERAQLVNLAPETTEEAKVLVPSLERFDEDALQQILGDLAALKRFAK</sequence>
<evidence type="ECO:0000313" key="5">
    <source>
        <dbReference type="EMBL" id="KAJ4459681.1"/>
    </source>
</evidence>
<accession>A0ABQ8UMJ1</accession>
<dbReference type="InterPro" id="IPR038324">
    <property type="entry name" value="Rpb4/RPC9_sf"/>
</dbReference>
<dbReference type="InterPro" id="IPR006590">
    <property type="entry name" value="RNA_pol_Rpb4/RPC9_core"/>
</dbReference>
<dbReference type="Pfam" id="PF03874">
    <property type="entry name" value="RNA_pol_Rpb4"/>
    <property type="match status" value="1"/>
</dbReference>